<dbReference type="PANTHER" id="PTHR30193:SF41">
    <property type="entry name" value="DIACETYLCHITOBIOSE UPTAKE SYSTEM PERMEASE PROTEIN NGCF"/>
    <property type="match status" value="1"/>
</dbReference>
<keyword evidence="3" id="KW-1003">Cell membrane</keyword>
<dbReference type="AlphaFoldDB" id="A0A3E0W2C9"/>
<keyword evidence="4 8" id="KW-0812">Transmembrane</keyword>
<dbReference type="Proteomes" id="UP000256709">
    <property type="component" value="Unassembled WGS sequence"/>
</dbReference>
<evidence type="ECO:0000256" key="7">
    <source>
        <dbReference type="SAM" id="MobiDB-lite"/>
    </source>
</evidence>
<evidence type="ECO:0000256" key="6">
    <source>
        <dbReference type="ARBA" id="ARBA00023136"/>
    </source>
</evidence>
<evidence type="ECO:0000256" key="4">
    <source>
        <dbReference type="ARBA" id="ARBA00022692"/>
    </source>
</evidence>
<dbReference type="SUPFAM" id="SSF161098">
    <property type="entry name" value="MetI-like"/>
    <property type="match status" value="1"/>
</dbReference>
<feature type="region of interest" description="Disordered" evidence="7">
    <location>
        <begin position="1"/>
        <end position="28"/>
    </location>
</feature>
<dbReference type="InterPro" id="IPR051393">
    <property type="entry name" value="ABC_transporter_permease"/>
</dbReference>
<dbReference type="OrthoDB" id="3210259at2"/>
<feature type="transmembrane region" description="Helical" evidence="8">
    <location>
        <begin position="177"/>
        <end position="199"/>
    </location>
</feature>
<keyword evidence="5 8" id="KW-1133">Transmembrane helix</keyword>
<evidence type="ECO:0000256" key="8">
    <source>
        <dbReference type="SAM" id="Phobius"/>
    </source>
</evidence>
<dbReference type="InterPro" id="IPR000515">
    <property type="entry name" value="MetI-like"/>
</dbReference>
<name>A0A3E0W2C9_9MICO</name>
<evidence type="ECO:0000313" key="10">
    <source>
        <dbReference type="EMBL" id="RFA15718.1"/>
    </source>
</evidence>
<evidence type="ECO:0000256" key="3">
    <source>
        <dbReference type="ARBA" id="ARBA00022475"/>
    </source>
</evidence>
<sequence>MSSSTLIAPAVDSPQGRQQAAQGRRRPDRSQTVMGYAFSSGYGILLLAFGVLPTLYAIFLAFTKNGSFVGLDNFSKVFGDYRFFPAVQHVALYLVVYLVCLILFVVLLALIVHAVRSRWLSTSVRFLYYIPGALAGASSVLLWLFLLDPTVSPVAFVLRGMGLDSFVQTVSIDNLPVIFTIIAFWTGAGGWIVIMYGALNNISEEVMEAARIDGAGPIGTAWYIQIPMLRKWISYMGIMALAAGTQLFVEPRVLSQASKGVVPPDYSLNQLAYLYAFSQKDFNGSAAISLILLVVAVGLAAFFVFRGGLFERE</sequence>
<feature type="domain" description="ABC transmembrane type-1" evidence="9">
    <location>
        <begin position="87"/>
        <end position="303"/>
    </location>
</feature>
<dbReference type="InterPro" id="IPR035906">
    <property type="entry name" value="MetI-like_sf"/>
</dbReference>
<dbReference type="GO" id="GO:0005886">
    <property type="term" value="C:plasma membrane"/>
    <property type="evidence" value="ECO:0007669"/>
    <property type="project" value="UniProtKB-SubCell"/>
</dbReference>
<evidence type="ECO:0000256" key="2">
    <source>
        <dbReference type="ARBA" id="ARBA00022448"/>
    </source>
</evidence>
<evidence type="ECO:0000256" key="1">
    <source>
        <dbReference type="ARBA" id="ARBA00004651"/>
    </source>
</evidence>
<keyword evidence="2" id="KW-0813">Transport</keyword>
<feature type="transmembrane region" description="Helical" evidence="8">
    <location>
        <begin position="286"/>
        <end position="305"/>
    </location>
</feature>
<reference evidence="10 11" key="1">
    <citation type="submission" date="2017-04" db="EMBL/GenBank/DDBJ databases">
        <title>Comparative genome analysis of Subtercola boreus.</title>
        <authorList>
            <person name="Cho Y.-J."/>
            <person name="Cho A."/>
            <person name="Kim O.-S."/>
            <person name="Lee J.-I."/>
        </authorList>
    </citation>
    <scope>NUCLEOTIDE SEQUENCE [LARGE SCALE GENOMIC DNA]</scope>
    <source>
        <strain evidence="10 11">P27444</strain>
    </source>
</reference>
<dbReference type="PANTHER" id="PTHR30193">
    <property type="entry name" value="ABC TRANSPORTER PERMEASE PROTEIN"/>
    <property type="match status" value="1"/>
</dbReference>
<evidence type="ECO:0000313" key="11">
    <source>
        <dbReference type="Proteomes" id="UP000256709"/>
    </source>
</evidence>
<feature type="transmembrane region" description="Helical" evidence="8">
    <location>
        <begin position="33"/>
        <end position="62"/>
    </location>
</feature>
<gene>
    <name evidence="10" type="ORF">B7R21_03145</name>
</gene>
<feature type="transmembrane region" description="Helical" evidence="8">
    <location>
        <begin position="232"/>
        <end position="249"/>
    </location>
</feature>
<organism evidence="10 11">
    <name type="scientific">Subtercola boreus</name>
    <dbReference type="NCBI Taxonomy" id="120213"/>
    <lineage>
        <taxon>Bacteria</taxon>
        <taxon>Bacillati</taxon>
        <taxon>Actinomycetota</taxon>
        <taxon>Actinomycetes</taxon>
        <taxon>Micrococcales</taxon>
        <taxon>Microbacteriaceae</taxon>
        <taxon>Subtercola</taxon>
    </lineage>
</organism>
<feature type="transmembrane region" description="Helical" evidence="8">
    <location>
        <begin position="126"/>
        <end position="146"/>
    </location>
</feature>
<keyword evidence="6 8" id="KW-0472">Membrane</keyword>
<feature type="transmembrane region" description="Helical" evidence="8">
    <location>
        <begin position="90"/>
        <end position="114"/>
    </location>
</feature>
<proteinExistence type="predicted"/>
<dbReference type="Gene3D" id="1.10.3720.10">
    <property type="entry name" value="MetI-like"/>
    <property type="match status" value="1"/>
</dbReference>
<accession>A0A3E0W2C9</accession>
<dbReference type="PROSITE" id="PS50928">
    <property type="entry name" value="ABC_TM1"/>
    <property type="match status" value="1"/>
</dbReference>
<evidence type="ECO:0000259" key="9">
    <source>
        <dbReference type="PROSITE" id="PS50928"/>
    </source>
</evidence>
<comment type="caution">
    <text evidence="10">The sequence shown here is derived from an EMBL/GenBank/DDBJ whole genome shotgun (WGS) entry which is preliminary data.</text>
</comment>
<protein>
    <submittedName>
        <fullName evidence="10">ABC transporter permease</fullName>
    </submittedName>
</protein>
<comment type="subcellular location">
    <subcellularLocation>
        <location evidence="1">Cell membrane</location>
        <topology evidence="1">Multi-pass membrane protein</topology>
    </subcellularLocation>
</comment>
<dbReference type="EMBL" id="NBXA01000006">
    <property type="protein sequence ID" value="RFA15718.1"/>
    <property type="molecule type" value="Genomic_DNA"/>
</dbReference>
<dbReference type="CDD" id="cd06261">
    <property type="entry name" value="TM_PBP2"/>
    <property type="match status" value="1"/>
</dbReference>
<dbReference type="GO" id="GO:0055085">
    <property type="term" value="P:transmembrane transport"/>
    <property type="evidence" value="ECO:0007669"/>
    <property type="project" value="InterPro"/>
</dbReference>
<evidence type="ECO:0000256" key="5">
    <source>
        <dbReference type="ARBA" id="ARBA00022989"/>
    </source>
</evidence>